<dbReference type="AlphaFoldDB" id="A0AAW0CC54"/>
<dbReference type="Proteomes" id="UP001383192">
    <property type="component" value="Unassembled WGS sequence"/>
</dbReference>
<reference evidence="1 2" key="1">
    <citation type="submission" date="2024-01" db="EMBL/GenBank/DDBJ databases">
        <title>A draft genome for a cacao thread blight-causing isolate of Paramarasmius palmivorus.</title>
        <authorList>
            <person name="Baruah I.K."/>
            <person name="Bukari Y."/>
            <person name="Amoako-Attah I."/>
            <person name="Meinhardt L.W."/>
            <person name="Bailey B.A."/>
            <person name="Cohen S.P."/>
        </authorList>
    </citation>
    <scope>NUCLEOTIDE SEQUENCE [LARGE SCALE GENOMIC DNA]</scope>
    <source>
        <strain evidence="1 2">GH-12</strain>
    </source>
</reference>
<protein>
    <submittedName>
        <fullName evidence="1">Uncharacterized protein</fullName>
    </submittedName>
</protein>
<proteinExistence type="predicted"/>
<sequence length="475" mass="53102">MEMDPISDYTYNILSKMHLQEDLKSLNPDPKRALVDLYIDKLLSVLDRYMDRDDYDSFRELLLTTGAIVIGACVVEALTSHGFNAPLQIGVVREHAELLYNFFAARGYTSATHQPAASSDQVFSSCLDFVPTMATTDNGAYVAGGCRLKGRGRIVEIVLAKTSPFDLVLHATSTMMMNFISATDIVSLYPQLTLERRISLDTTREPNISHVYTPSYFHFKEFTVNPRISLYEPFSAVSDLTVLPRRVGDHLCLSIPLGPHQLPDLLFLGHRDMVNAHSWRLSMTQRGFEVHTDFISAPRLRQTYIVTPDIKSSIMDHFPKDWYHTHVDNSSSPVVAPSDPDALCAGMLRTTYDRLLDASSPCRSLFDTMSHGILVSHGDVGVSTSDLPTAALSFIAFNTLWDLPAVKDAKARIQLRLHRTFEDDDSLSPRVAMEIFVHLAPLQVSFHADTFDALDPEFLQDLGLVFHICADSTLS</sequence>
<name>A0AAW0CC54_9AGAR</name>
<gene>
    <name evidence="1" type="ORF">VNI00_011834</name>
</gene>
<comment type="caution">
    <text evidence="1">The sequence shown here is derived from an EMBL/GenBank/DDBJ whole genome shotgun (WGS) entry which is preliminary data.</text>
</comment>
<keyword evidence="2" id="KW-1185">Reference proteome</keyword>
<evidence type="ECO:0000313" key="2">
    <source>
        <dbReference type="Proteomes" id="UP001383192"/>
    </source>
</evidence>
<dbReference type="EMBL" id="JAYKXP010000052">
    <property type="protein sequence ID" value="KAK7035541.1"/>
    <property type="molecule type" value="Genomic_DNA"/>
</dbReference>
<organism evidence="1 2">
    <name type="scientific">Paramarasmius palmivorus</name>
    <dbReference type="NCBI Taxonomy" id="297713"/>
    <lineage>
        <taxon>Eukaryota</taxon>
        <taxon>Fungi</taxon>
        <taxon>Dikarya</taxon>
        <taxon>Basidiomycota</taxon>
        <taxon>Agaricomycotina</taxon>
        <taxon>Agaricomycetes</taxon>
        <taxon>Agaricomycetidae</taxon>
        <taxon>Agaricales</taxon>
        <taxon>Marasmiineae</taxon>
        <taxon>Marasmiaceae</taxon>
        <taxon>Paramarasmius</taxon>
    </lineage>
</organism>
<evidence type="ECO:0000313" key="1">
    <source>
        <dbReference type="EMBL" id="KAK7035541.1"/>
    </source>
</evidence>
<accession>A0AAW0CC54</accession>